<keyword evidence="3" id="KW-1003">Cell membrane</keyword>
<protein>
    <submittedName>
        <fullName evidence="9">ABC transporter, permease protein</fullName>
    </submittedName>
</protein>
<evidence type="ECO:0000256" key="4">
    <source>
        <dbReference type="ARBA" id="ARBA00022692"/>
    </source>
</evidence>
<dbReference type="eggNOG" id="COG1175">
    <property type="taxonomic scope" value="Bacteria"/>
</dbReference>
<evidence type="ECO:0000256" key="3">
    <source>
        <dbReference type="ARBA" id="ARBA00022475"/>
    </source>
</evidence>
<comment type="subcellular location">
    <subcellularLocation>
        <location evidence="1 7">Cell membrane</location>
        <topology evidence="1 7">Multi-pass membrane protein</topology>
    </subcellularLocation>
</comment>
<evidence type="ECO:0000256" key="6">
    <source>
        <dbReference type="ARBA" id="ARBA00023136"/>
    </source>
</evidence>
<evidence type="ECO:0000256" key="5">
    <source>
        <dbReference type="ARBA" id="ARBA00022989"/>
    </source>
</evidence>
<evidence type="ECO:0000256" key="7">
    <source>
        <dbReference type="RuleBase" id="RU363032"/>
    </source>
</evidence>
<keyword evidence="10" id="KW-1185">Reference proteome</keyword>
<dbReference type="PROSITE" id="PS50928">
    <property type="entry name" value="ABC_TM1"/>
    <property type="match status" value="1"/>
</dbReference>
<feature type="domain" description="ABC transmembrane type-1" evidence="8">
    <location>
        <begin position="85"/>
        <end position="296"/>
    </location>
</feature>
<dbReference type="OrthoDB" id="3238099at2"/>
<dbReference type="GO" id="GO:0005886">
    <property type="term" value="C:plasma membrane"/>
    <property type="evidence" value="ECO:0007669"/>
    <property type="project" value="UniProtKB-SubCell"/>
</dbReference>
<evidence type="ECO:0000256" key="1">
    <source>
        <dbReference type="ARBA" id="ARBA00004651"/>
    </source>
</evidence>
<feature type="transmembrane region" description="Helical" evidence="7">
    <location>
        <begin position="170"/>
        <end position="193"/>
    </location>
</feature>
<dbReference type="AlphaFoldDB" id="A0A086BNK7"/>
<dbReference type="CDD" id="cd06261">
    <property type="entry name" value="TM_PBP2"/>
    <property type="match status" value="1"/>
</dbReference>
<evidence type="ECO:0000313" key="9">
    <source>
        <dbReference type="EMBL" id="KFF30521.1"/>
    </source>
</evidence>
<keyword evidence="5 7" id="KW-1133">Transmembrane helix</keyword>
<dbReference type="PANTHER" id="PTHR30193:SF37">
    <property type="entry name" value="INNER MEMBRANE ABC TRANSPORTER PERMEASE PROTEIN YCJO"/>
    <property type="match status" value="1"/>
</dbReference>
<keyword evidence="6 7" id="KW-0472">Membrane</keyword>
<name>A0A086BNK7_9BIFI</name>
<feature type="transmembrane region" description="Helical" evidence="7">
    <location>
        <begin position="224"/>
        <end position="243"/>
    </location>
</feature>
<dbReference type="PANTHER" id="PTHR30193">
    <property type="entry name" value="ABC TRANSPORTER PERMEASE PROTEIN"/>
    <property type="match status" value="1"/>
</dbReference>
<feature type="transmembrane region" description="Helical" evidence="7">
    <location>
        <begin position="280"/>
        <end position="299"/>
    </location>
</feature>
<dbReference type="EMBL" id="ATLK01000002">
    <property type="protein sequence ID" value="KFF30521.1"/>
    <property type="molecule type" value="Genomic_DNA"/>
</dbReference>
<feature type="transmembrane region" description="Helical" evidence="7">
    <location>
        <begin position="85"/>
        <end position="111"/>
    </location>
</feature>
<feature type="transmembrane region" description="Helical" evidence="7">
    <location>
        <begin position="123"/>
        <end position="143"/>
    </location>
</feature>
<reference evidence="9 10" key="1">
    <citation type="journal article" date="2014" name="Appl. Environ. Microbiol.">
        <title>Genomic encyclopedia of type strains of the genus Bifidobacterium.</title>
        <authorList>
            <person name="Milani C."/>
            <person name="Lugli G.A."/>
            <person name="Duranti S."/>
            <person name="Turroni F."/>
            <person name="Bottacini F."/>
            <person name="Mangifesta M."/>
            <person name="Sanchez B."/>
            <person name="Viappiani A."/>
            <person name="Mancabelli L."/>
            <person name="Taminiau B."/>
            <person name="Delcenserie V."/>
            <person name="Barrangou R."/>
            <person name="Margolles A."/>
            <person name="van Sinderen D."/>
            <person name="Ventura M."/>
        </authorList>
    </citation>
    <scope>NUCLEOTIDE SEQUENCE [LARGE SCALE GENOMIC DNA]</scope>
    <source>
        <strain evidence="9 10">DSM 19703</strain>
    </source>
</reference>
<dbReference type="STRING" id="1341695.BBOMB_1375"/>
<dbReference type="InterPro" id="IPR000515">
    <property type="entry name" value="MetI-like"/>
</dbReference>
<organism evidence="9 10">
    <name type="scientific">Bifidobacterium bombi DSM 19703</name>
    <dbReference type="NCBI Taxonomy" id="1341695"/>
    <lineage>
        <taxon>Bacteria</taxon>
        <taxon>Bacillati</taxon>
        <taxon>Actinomycetota</taxon>
        <taxon>Actinomycetes</taxon>
        <taxon>Bifidobacteriales</taxon>
        <taxon>Bifidobacteriaceae</taxon>
        <taxon>Bifidobacterium</taxon>
    </lineage>
</organism>
<dbReference type="InterPro" id="IPR035906">
    <property type="entry name" value="MetI-like_sf"/>
</dbReference>
<accession>A0A086BNK7</accession>
<keyword evidence="4 7" id="KW-0812">Transmembrane</keyword>
<comment type="similarity">
    <text evidence="7">Belongs to the binding-protein-dependent transport system permease family.</text>
</comment>
<dbReference type="GO" id="GO:0055085">
    <property type="term" value="P:transmembrane transport"/>
    <property type="evidence" value="ECO:0007669"/>
    <property type="project" value="InterPro"/>
</dbReference>
<evidence type="ECO:0000256" key="2">
    <source>
        <dbReference type="ARBA" id="ARBA00022448"/>
    </source>
</evidence>
<dbReference type="SUPFAM" id="SSF161098">
    <property type="entry name" value="MetI-like"/>
    <property type="match status" value="1"/>
</dbReference>
<evidence type="ECO:0000259" key="8">
    <source>
        <dbReference type="PROSITE" id="PS50928"/>
    </source>
</evidence>
<dbReference type="Proteomes" id="UP000028730">
    <property type="component" value="Unassembled WGS sequence"/>
</dbReference>
<keyword evidence="2 7" id="KW-0813">Transport</keyword>
<proteinExistence type="inferred from homology"/>
<gene>
    <name evidence="9" type="ORF">BBOMB_1375</name>
</gene>
<dbReference type="RefSeq" id="WP_044087632.1">
    <property type="nucleotide sequence ID" value="NZ_ATLK01000002.1"/>
</dbReference>
<comment type="caution">
    <text evidence="9">The sequence shown here is derived from an EMBL/GenBank/DDBJ whole genome shotgun (WGS) entry which is preliminary data.</text>
</comment>
<sequence length="304" mass="33674">MHSKNNKAQGTDGALRRHQTMIAWGFSLPFIVIFGLFMLLPLLSALYMSFTDITARDLRTPFNVNFVGLQQYAALFKDPLFRHSLVVTGIFVIIGVPLTLVVAMALAVALNKGLRHVNSFFRAIFYAPVVASVVAVSVVWRYILQGDGLLNNLLGAIGIHGPNWLNDTHVALFALIIMTVWRNVGTSMIIFIAGLQSVNPELEEAASIDGCNAWKRFFHITLPLLKPTILLSLVLVSVAYLQFFDESFVMTQGGPLDATLSASYYIYKKFGFGQYGMSSAASWVLFLIIALVSALQFRIMRSDK</sequence>
<evidence type="ECO:0000313" key="10">
    <source>
        <dbReference type="Proteomes" id="UP000028730"/>
    </source>
</evidence>
<dbReference type="InterPro" id="IPR051393">
    <property type="entry name" value="ABC_transporter_permease"/>
</dbReference>
<feature type="transmembrane region" description="Helical" evidence="7">
    <location>
        <begin position="21"/>
        <end position="48"/>
    </location>
</feature>
<dbReference type="Pfam" id="PF00528">
    <property type="entry name" value="BPD_transp_1"/>
    <property type="match status" value="1"/>
</dbReference>
<dbReference type="Gene3D" id="1.10.3720.10">
    <property type="entry name" value="MetI-like"/>
    <property type="match status" value="1"/>
</dbReference>